<dbReference type="PANTHER" id="PTHR22976:SF2">
    <property type="entry name" value="BIOTIN SYNTHASE, MITOCHONDRIAL"/>
    <property type="match status" value="1"/>
</dbReference>
<keyword evidence="4 13" id="KW-0004">4Fe-4S</keyword>
<proteinExistence type="inferred from homology"/>
<dbReference type="PANTHER" id="PTHR22976">
    <property type="entry name" value="BIOTIN SYNTHASE"/>
    <property type="match status" value="1"/>
</dbReference>
<comment type="similarity">
    <text evidence="2 13">Belongs to the radical SAM superfamily. Biotin synthase family.</text>
</comment>
<dbReference type="Pfam" id="PF04055">
    <property type="entry name" value="Radical_SAM"/>
    <property type="match status" value="1"/>
</dbReference>
<feature type="binding site" evidence="13 14">
    <location>
        <position position="107"/>
    </location>
    <ligand>
        <name>[2Fe-2S] cluster</name>
        <dbReference type="ChEBI" id="CHEBI:190135"/>
    </ligand>
</feature>
<dbReference type="GO" id="GO:0004076">
    <property type="term" value="F:biotin synthase activity"/>
    <property type="evidence" value="ECO:0007669"/>
    <property type="project" value="UniProtKB-UniRule"/>
</dbReference>
<evidence type="ECO:0000256" key="11">
    <source>
        <dbReference type="ARBA" id="ARBA00023014"/>
    </source>
</evidence>
<dbReference type="SFLD" id="SFLDG01278">
    <property type="entry name" value="biotin_synthase_like"/>
    <property type="match status" value="1"/>
</dbReference>
<dbReference type="UniPathway" id="UPA00078">
    <property type="reaction ID" value="UER00162"/>
</dbReference>
<dbReference type="InterPro" id="IPR002684">
    <property type="entry name" value="Biotin_synth/BioAB"/>
</dbReference>
<evidence type="ECO:0000256" key="12">
    <source>
        <dbReference type="ARBA" id="ARBA00051157"/>
    </source>
</evidence>
<dbReference type="KEGG" id="dpr:Despr_0278"/>
<reference evidence="16 17" key="1">
    <citation type="journal article" date="2011" name="Stand. Genomic Sci.">
        <title>Complete genome sequence of Desulfobulbus propionicus type strain (1pr3).</title>
        <authorList>
            <person name="Pagani I."/>
            <person name="Lapidus A."/>
            <person name="Nolan M."/>
            <person name="Lucas S."/>
            <person name="Hammon N."/>
            <person name="Deshpande S."/>
            <person name="Cheng J.F."/>
            <person name="Chertkov O."/>
            <person name="Davenport K."/>
            <person name="Tapia R."/>
            <person name="Han C."/>
            <person name="Goodwin L."/>
            <person name="Pitluck S."/>
            <person name="Liolios K."/>
            <person name="Mavromatis K."/>
            <person name="Ivanova N."/>
            <person name="Mikhailova N."/>
            <person name="Pati A."/>
            <person name="Chen A."/>
            <person name="Palaniappan K."/>
            <person name="Land M."/>
            <person name="Hauser L."/>
            <person name="Chang Y.J."/>
            <person name="Jeffries C.D."/>
            <person name="Detter J.C."/>
            <person name="Brambilla E."/>
            <person name="Kannan K.P."/>
            <person name="Djao O.D."/>
            <person name="Rohde M."/>
            <person name="Pukall R."/>
            <person name="Spring S."/>
            <person name="Goker M."/>
            <person name="Sikorski J."/>
            <person name="Woyke T."/>
            <person name="Bristow J."/>
            <person name="Eisen J.A."/>
            <person name="Markowitz V."/>
            <person name="Hugenholtz P."/>
            <person name="Kyrpides N.C."/>
            <person name="Klenk H.P."/>
        </authorList>
    </citation>
    <scope>NUCLEOTIDE SEQUENCE [LARGE SCALE GENOMIC DNA]</scope>
    <source>
        <strain evidence="17">ATCC 33891 / DSM 2032 / 1pr3</strain>
    </source>
</reference>
<evidence type="ECO:0000256" key="8">
    <source>
        <dbReference type="ARBA" id="ARBA00022723"/>
    </source>
</evidence>
<evidence type="ECO:0000256" key="10">
    <source>
        <dbReference type="ARBA" id="ARBA00023004"/>
    </source>
</evidence>
<comment type="pathway">
    <text evidence="1 13">Cofactor biosynthesis; biotin biosynthesis; biotin from 7,8-diaminononanoate: step 2/2.</text>
</comment>
<gene>
    <name evidence="13" type="primary">bioB</name>
    <name evidence="16" type="ordered locus">Despr_0278</name>
</gene>
<dbReference type="SMART" id="SM00729">
    <property type="entry name" value="Elp3"/>
    <property type="match status" value="1"/>
</dbReference>
<dbReference type="GO" id="GO:0009102">
    <property type="term" value="P:biotin biosynthetic process"/>
    <property type="evidence" value="ECO:0007669"/>
    <property type="project" value="UniProtKB-UniRule"/>
</dbReference>
<comment type="catalytic activity">
    <reaction evidence="12 13">
        <text>(4R,5S)-dethiobiotin + (sulfur carrier)-SH + 2 reduced [2Fe-2S]-[ferredoxin] + 2 S-adenosyl-L-methionine = (sulfur carrier)-H + biotin + 2 5'-deoxyadenosine + 2 L-methionine + 2 oxidized [2Fe-2S]-[ferredoxin]</text>
        <dbReference type="Rhea" id="RHEA:22060"/>
        <dbReference type="Rhea" id="RHEA-COMP:10000"/>
        <dbReference type="Rhea" id="RHEA-COMP:10001"/>
        <dbReference type="Rhea" id="RHEA-COMP:14737"/>
        <dbReference type="Rhea" id="RHEA-COMP:14739"/>
        <dbReference type="ChEBI" id="CHEBI:17319"/>
        <dbReference type="ChEBI" id="CHEBI:29917"/>
        <dbReference type="ChEBI" id="CHEBI:33737"/>
        <dbReference type="ChEBI" id="CHEBI:33738"/>
        <dbReference type="ChEBI" id="CHEBI:57586"/>
        <dbReference type="ChEBI" id="CHEBI:57844"/>
        <dbReference type="ChEBI" id="CHEBI:59789"/>
        <dbReference type="ChEBI" id="CHEBI:64428"/>
        <dbReference type="ChEBI" id="CHEBI:149473"/>
        <dbReference type="EC" id="2.8.1.6"/>
    </reaction>
</comment>
<evidence type="ECO:0000256" key="6">
    <source>
        <dbReference type="ARBA" id="ARBA00022691"/>
    </source>
</evidence>
<dbReference type="HAMAP" id="MF_01694">
    <property type="entry name" value="BioB"/>
    <property type="match status" value="1"/>
</dbReference>
<comment type="cofactor">
    <cofactor evidence="14">
        <name>[2Fe-2S] cluster</name>
        <dbReference type="ChEBI" id="CHEBI:190135"/>
    </cofactor>
    <text evidence="14">Binds 1 [2Fe-2S] cluster. The cluster is coordinated with 3 cysteines and 1 arginine.</text>
</comment>
<feature type="binding site" evidence="13 14">
    <location>
        <position position="269"/>
    </location>
    <ligand>
        <name>[2Fe-2S] cluster</name>
        <dbReference type="ChEBI" id="CHEBI:190135"/>
    </ligand>
</feature>
<dbReference type="AlphaFoldDB" id="A0A7U4DMX2"/>
<dbReference type="RefSeq" id="WP_015723010.1">
    <property type="nucleotide sequence ID" value="NC_014972.1"/>
</dbReference>
<feature type="binding site" evidence="13 14">
    <location>
        <position position="63"/>
    </location>
    <ligand>
        <name>[4Fe-4S] cluster</name>
        <dbReference type="ChEBI" id="CHEBI:49883"/>
        <note>4Fe-4S-S-AdoMet</note>
    </ligand>
</feature>
<keyword evidence="5 13" id="KW-0808">Transferase</keyword>
<comment type="function">
    <text evidence="13">Catalyzes the conversion of dethiobiotin (DTB) to biotin by the insertion of a sulfur atom into dethiobiotin via a radical-based mechanism.</text>
</comment>
<evidence type="ECO:0000256" key="1">
    <source>
        <dbReference type="ARBA" id="ARBA00004942"/>
    </source>
</evidence>
<comment type="subunit">
    <text evidence="13">Homodimer.</text>
</comment>
<comment type="cofactor">
    <cofactor evidence="13">
        <name>[2Fe-2S] cluster</name>
        <dbReference type="ChEBI" id="CHEBI:190135"/>
    </cofactor>
    <text evidence="13">Binds 1 [2Fe-2S] cluster. The cluster is coordinated with 3 cysteines and 1 arginine.</text>
</comment>
<dbReference type="GO" id="GO:0005506">
    <property type="term" value="F:iron ion binding"/>
    <property type="evidence" value="ECO:0007669"/>
    <property type="project" value="UniProtKB-UniRule"/>
</dbReference>
<keyword evidence="10 13" id="KW-0408">Iron</keyword>
<feature type="binding site" evidence="13 14">
    <location>
        <position position="67"/>
    </location>
    <ligand>
        <name>[4Fe-4S] cluster</name>
        <dbReference type="ChEBI" id="CHEBI:49883"/>
        <note>4Fe-4S-S-AdoMet</note>
    </ligand>
</feature>
<dbReference type="SFLD" id="SFLDG01060">
    <property type="entry name" value="BATS_domain_containing"/>
    <property type="match status" value="1"/>
</dbReference>
<dbReference type="SFLD" id="SFLDS00029">
    <property type="entry name" value="Radical_SAM"/>
    <property type="match status" value="1"/>
</dbReference>
<dbReference type="GO" id="GO:0051537">
    <property type="term" value="F:2 iron, 2 sulfur cluster binding"/>
    <property type="evidence" value="ECO:0007669"/>
    <property type="project" value="UniProtKB-KW"/>
</dbReference>
<evidence type="ECO:0000256" key="4">
    <source>
        <dbReference type="ARBA" id="ARBA00022485"/>
    </source>
</evidence>
<evidence type="ECO:0000256" key="13">
    <source>
        <dbReference type="HAMAP-Rule" id="MF_01694"/>
    </source>
</evidence>
<sequence>MDSIVHQATETILTGGQIDRSTASRLLGSDKEELYRSADAIRRHFCGNHFDLCSIINAKSGNCTENCRFCAQSARHRTGIDTYTVIPEEEALAQARDNDEHGVHRISLVTSGRSLSPETVAELTHLYQKMAQTTSMLFCASAGFLDERIARDLYAAGVRRYHCNLEASRTYFPQVCTTHTWEEKVETLRLARQTGMSLCSGGIIGMGETMEDRLDMAFELRELAVKSIPVNILTAIEGTPLADLQPLSVDEVLTTVALFRFINPDAVIRMAGGRQQLGEEQYRCFTAGANGAIVGNYLTTTGSGIAGDLHHLTELGFTFARG</sequence>
<dbReference type="Gene3D" id="3.20.20.70">
    <property type="entry name" value="Aldolase class I"/>
    <property type="match status" value="1"/>
</dbReference>
<dbReference type="SUPFAM" id="SSF102114">
    <property type="entry name" value="Radical SAM enzymes"/>
    <property type="match status" value="1"/>
</dbReference>
<feature type="binding site" evidence="13 14">
    <location>
        <position position="139"/>
    </location>
    <ligand>
        <name>[2Fe-2S] cluster</name>
        <dbReference type="ChEBI" id="CHEBI:190135"/>
    </ligand>
</feature>
<evidence type="ECO:0000313" key="17">
    <source>
        <dbReference type="Proteomes" id="UP000006365"/>
    </source>
</evidence>
<dbReference type="InterPro" id="IPR007197">
    <property type="entry name" value="rSAM"/>
</dbReference>
<dbReference type="InterPro" id="IPR013785">
    <property type="entry name" value="Aldolase_TIM"/>
</dbReference>
<evidence type="ECO:0000256" key="3">
    <source>
        <dbReference type="ARBA" id="ARBA00012236"/>
    </source>
</evidence>
<feature type="domain" description="Radical SAM core" evidence="15">
    <location>
        <begin position="45"/>
        <end position="274"/>
    </location>
</feature>
<evidence type="ECO:0000313" key="16">
    <source>
        <dbReference type="EMBL" id="ADW16462.1"/>
    </source>
</evidence>
<dbReference type="CDD" id="cd01335">
    <property type="entry name" value="Radical_SAM"/>
    <property type="match status" value="1"/>
</dbReference>
<dbReference type="PROSITE" id="PS51918">
    <property type="entry name" value="RADICAL_SAM"/>
    <property type="match status" value="1"/>
</dbReference>
<evidence type="ECO:0000259" key="15">
    <source>
        <dbReference type="PROSITE" id="PS51918"/>
    </source>
</evidence>
<evidence type="ECO:0000256" key="5">
    <source>
        <dbReference type="ARBA" id="ARBA00022679"/>
    </source>
</evidence>
<keyword evidence="17" id="KW-1185">Reference proteome</keyword>
<keyword evidence="6 13" id="KW-0949">S-adenosyl-L-methionine</keyword>
<dbReference type="NCBIfam" id="TIGR00433">
    <property type="entry name" value="bioB"/>
    <property type="match status" value="1"/>
</dbReference>
<protein>
    <recommendedName>
        <fullName evidence="3 13">Biotin synthase</fullName>
        <ecNumber evidence="3 13">2.8.1.6</ecNumber>
    </recommendedName>
</protein>
<dbReference type="PIRSF" id="PIRSF001619">
    <property type="entry name" value="Biotin_synth"/>
    <property type="match status" value="1"/>
</dbReference>
<feature type="binding site" evidence="13 14">
    <location>
        <position position="70"/>
    </location>
    <ligand>
        <name>[4Fe-4S] cluster</name>
        <dbReference type="ChEBI" id="CHEBI:49883"/>
        <note>4Fe-4S-S-AdoMet</note>
    </ligand>
</feature>
<dbReference type="GO" id="GO:0051539">
    <property type="term" value="F:4 iron, 4 sulfur cluster binding"/>
    <property type="evidence" value="ECO:0007669"/>
    <property type="project" value="UniProtKB-KW"/>
</dbReference>
<dbReference type="EMBL" id="CP002364">
    <property type="protein sequence ID" value="ADW16462.1"/>
    <property type="molecule type" value="Genomic_DNA"/>
</dbReference>
<dbReference type="InterPro" id="IPR058240">
    <property type="entry name" value="rSAM_sf"/>
</dbReference>
<accession>A0A7U4DMX2</accession>
<evidence type="ECO:0000256" key="2">
    <source>
        <dbReference type="ARBA" id="ARBA00010765"/>
    </source>
</evidence>
<dbReference type="InterPro" id="IPR010722">
    <property type="entry name" value="BATS_dom"/>
</dbReference>
<dbReference type="InterPro" id="IPR006638">
    <property type="entry name" value="Elp3/MiaA/NifB-like_rSAM"/>
</dbReference>
<dbReference type="SMART" id="SM00876">
    <property type="entry name" value="BATS"/>
    <property type="match status" value="1"/>
</dbReference>
<feature type="binding site" evidence="13 14">
    <location>
        <position position="199"/>
    </location>
    <ligand>
        <name>[2Fe-2S] cluster</name>
        <dbReference type="ChEBI" id="CHEBI:190135"/>
    </ligand>
</feature>
<dbReference type="InterPro" id="IPR024177">
    <property type="entry name" value="Biotin_synthase"/>
</dbReference>
<keyword evidence="11 13" id="KW-0411">Iron-sulfur</keyword>
<dbReference type="EC" id="2.8.1.6" evidence="3 13"/>
<keyword evidence="9 13" id="KW-0093">Biotin biosynthesis</keyword>
<comment type="cofactor">
    <cofactor evidence="13 14">
        <name>[4Fe-4S] cluster</name>
        <dbReference type="ChEBI" id="CHEBI:49883"/>
    </cofactor>
    <text evidence="13 14">Binds 1 [4Fe-4S] cluster. The cluster is coordinated with 3 cysteines and an exchangeable S-adenosyl-L-methionine.</text>
</comment>
<organism evidence="16 17">
    <name type="scientific">Desulfobulbus propionicus (strain ATCC 33891 / DSM 2032 / VKM B-1956 / 1pr3)</name>
    <dbReference type="NCBI Taxonomy" id="577650"/>
    <lineage>
        <taxon>Bacteria</taxon>
        <taxon>Pseudomonadati</taxon>
        <taxon>Thermodesulfobacteriota</taxon>
        <taxon>Desulfobulbia</taxon>
        <taxon>Desulfobulbales</taxon>
        <taxon>Desulfobulbaceae</taxon>
        <taxon>Desulfobulbus</taxon>
    </lineage>
</organism>
<evidence type="ECO:0000256" key="7">
    <source>
        <dbReference type="ARBA" id="ARBA00022714"/>
    </source>
</evidence>
<evidence type="ECO:0000256" key="14">
    <source>
        <dbReference type="PIRSR" id="PIRSR001619-1"/>
    </source>
</evidence>
<keyword evidence="8 13" id="KW-0479">Metal-binding</keyword>
<name>A0A7U4DMX2_DESPD</name>
<dbReference type="Pfam" id="PF06968">
    <property type="entry name" value="BATS"/>
    <property type="match status" value="1"/>
</dbReference>
<keyword evidence="7 13" id="KW-0001">2Fe-2S</keyword>
<evidence type="ECO:0000256" key="9">
    <source>
        <dbReference type="ARBA" id="ARBA00022756"/>
    </source>
</evidence>
<dbReference type="Proteomes" id="UP000006365">
    <property type="component" value="Chromosome"/>
</dbReference>